<protein>
    <submittedName>
        <fullName evidence="1">Uncharacterized protein</fullName>
    </submittedName>
</protein>
<name>A0A644YX71_9ZZZZ</name>
<dbReference type="EMBL" id="VSSQ01006584">
    <property type="protein sequence ID" value="MPM33195.1"/>
    <property type="molecule type" value="Genomic_DNA"/>
</dbReference>
<sequence>MQLVDEEYNLSVAVFDLGEHGLEALLKLAPELRAGHQRAHIQRKYLAILKVRGHVAAHDTLCKPFGDGRFAYARLADEHGVVLRFTRQYPDHVSYLVVTADNRVELLVSGHLDKVAAVFFEHVVGRLRRDNRPEQAGDRPGHGEKAASQHRILERYIGVYP</sequence>
<evidence type="ECO:0000313" key="1">
    <source>
        <dbReference type="EMBL" id="MPM33195.1"/>
    </source>
</evidence>
<comment type="caution">
    <text evidence="1">The sequence shown here is derived from an EMBL/GenBank/DDBJ whole genome shotgun (WGS) entry which is preliminary data.</text>
</comment>
<dbReference type="AlphaFoldDB" id="A0A644YX71"/>
<dbReference type="AntiFam" id="ANF00007">
    <property type="entry name" value="Shadow ORF (opposite clpB)"/>
</dbReference>
<gene>
    <name evidence="1" type="ORF">SDC9_79764</name>
</gene>
<reference evidence="1" key="1">
    <citation type="submission" date="2019-08" db="EMBL/GenBank/DDBJ databases">
        <authorList>
            <person name="Kucharzyk K."/>
            <person name="Murdoch R.W."/>
            <person name="Higgins S."/>
            <person name="Loffler F."/>
        </authorList>
    </citation>
    <scope>NUCLEOTIDE SEQUENCE</scope>
</reference>
<accession>A0A644YX71</accession>
<organism evidence="1">
    <name type="scientific">bioreactor metagenome</name>
    <dbReference type="NCBI Taxonomy" id="1076179"/>
    <lineage>
        <taxon>unclassified sequences</taxon>
        <taxon>metagenomes</taxon>
        <taxon>ecological metagenomes</taxon>
    </lineage>
</organism>
<proteinExistence type="predicted"/>